<evidence type="ECO:0000256" key="2">
    <source>
        <dbReference type="ARBA" id="ARBA00001946"/>
    </source>
</evidence>
<protein>
    <recommendedName>
        <fullName evidence="8">Mitochondrial enolase superfamily member 1</fullName>
        <ecNumber evidence="3">4.2.1.68</ecNumber>
    </recommendedName>
    <alternativeName>
        <fullName evidence="9">L-fuconate dehydratase</fullName>
    </alternativeName>
</protein>
<dbReference type="EC" id="4.2.1.68" evidence="3"/>
<dbReference type="KEGG" id="clec:106666172"/>
<dbReference type="CDD" id="cd03324">
    <property type="entry name" value="rTSbeta_L-fuconate_dehydratase"/>
    <property type="match status" value="1"/>
</dbReference>
<dbReference type="Pfam" id="PF02746">
    <property type="entry name" value="MR_MLE_N"/>
    <property type="match status" value="1"/>
</dbReference>
<dbReference type="AlphaFoldDB" id="A0A8I6RNF9"/>
<dbReference type="SFLD" id="SFLDF00111">
    <property type="entry name" value="L-fuconate_dehydratase"/>
    <property type="match status" value="1"/>
</dbReference>
<dbReference type="InterPro" id="IPR029065">
    <property type="entry name" value="Enolase_C-like"/>
</dbReference>
<proteinExistence type="inferred from homology"/>
<dbReference type="GO" id="GO:0016052">
    <property type="term" value="P:carbohydrate catabolic process"/>
    <property type="evidence" value="ECO:0007669"/>
    <property type="project" value="InterPro"/>
</dbReference>
<dbReference type="InterPro" id="IPR034610">
    <property type="entry name" value="L-fuconate_dehydratase"/>
</dbReference>
<dbReference type="InterPro" id="IPR018110">
    <property type="entry name" value="Mandel_Rmase/mucon_lact_enz_CS"/>
</dbReference>
<dbReference type="SFLD" id="SFLDG00179">
    <property type="entry name" value="mandelate_racemase"/>
    <property type="match status" value="1"/>
</dbReference>
<name>A0A8I6RNF9_CIMLE</name>
<dbReference type="EnsemblMetazoa" id="XM_014393154.2">
    <property type="protein sequence ID" value="XP_014248640.1"/>
    <property type="gene ID" value="LOC106666172"/>
</dbReference>
<dbReference type="GO" id="GO:0000287">
    <property type="term" value="F:magnesium ion binding"/>
    <property type="evidence" value="ECO:0007669"/>
    <property type="project" value="TreeGrafter"/>
</dbReference>
<sequence>MNSNLIITDLEVKDVRFPTSLYHDGSDAMHKNPDYSCAYVILHTTGDVKGHGLTFTLGKGTEVVISGIKALSSYVIGESIGVIFKDFSSYWRKLTSDSQLRWIGPEKGVMHLATAAIINALWDLWGRIESKPVWKLLSDLSPEQLVSVIDFRYITDVISKEEAVQMLKDGMKERPAREAELLTNGYPAYTTQAGWIGYSDEKVRHLCRKYLGMGFDSFKIKVGQDLESDKHRCRLVRNAIGPDKNLMVDANQVWDVNQAIEWMKELAQFKPLWIEEPTSPDDILGHATIAKALKEYNIGVASGEMCCNRVMFKQLLQSQAVEFCQIDSARIGGVNEILSVYLMAKKLGVKVCPHAGGVGLCEMVQHLQYWDYICLSGTKDSRWIEFVDQQHEHFKDPALVIDGNYILPKKPGYSTEMHEEALRLHEFPVGQVWEKISCKC</sequence>
<dbReference type="GO" id="GO:0050023">
    <property type="term" value="F:L-fuconate dehydratase activity"/>
    <property type="evidence" value="ECO:0007669"/>
    <property type="project" value="UniProtKB-EC"/>
</dbReference>
<dbReference type="SFLD" id="SFLDS00001">
    <property type="entry name" value="Enolase"/>
    <property type="match status" value="1"/>
</dbReference>
<dbReference type="SUPFAM" id="SSF54826">
    <property type="entry name" value="Enolase N-terminal domain-like"/>
    <property type="match status" value="1"/>
</dbReference>
<dbReference type="PROSITE" id="PS00909">
    <property type="entry name" value="MR_MLE_2"/>
    <property type="match status" value="1"/>
</dbReference>
<dbReference type="Proteomes" id="UP000494040">
    <property type="component" value="Unassembled WGS sequence"/>
</dbReference>
<dbReference type="FunFam" id="3.20.20.120:FF:000007">
    <property type="entry name" value="Mitochondrial enolase superfamily member 1"/>
    <property type="match status" value="1"/>
</dbReference>
<dbReference type="PANTHER" id="PTHR13794">
    <property type="entry name" value="ENOLASE SUPERFAMILY, MANDELATE RACEMASE"/>
    <property type="match status" value="1"/>
</dbReference>
<dbReference type="Gene3D" id="3.30.390.10">
    <property type="entry name" value="Enolase-like, N-terminal domain"/>
    <property type="match status" value="1"/>
</dbReference>
<comment type="similarity">
    <text evidence="7">Belongs to the mandelate racemase/muconate lactonizing enzyme family. ENOSF1 subfamily.</text>
</comment>
<evidence type="ECO:0000256" key="3">
    <source>
        <dbReference type="ARBA" id="ARBA00013142"/>
    </source>
</evidence>
<dbReference type="OMA" id="SGAIDVC"/>
<dbReference type="InterPro" id="IPR036849">
    <property type="entry name" value="Enolase-like_C_sf"/>
</dbReference>
<dbReference type="Pfam" id="PF13378">
    <property type="entry name" value="MR_MLE_C"/>
    <property type="match status" value="1"/>
</dbReference>
<comment type="cofactor">
    <cofactor evidence="2">
        <name>Mg(2+)</name>
        <dbReference type="ChEBI" id="CHEBI:18420"/>
    </cofactor>
</comment>
<reference evidence="11" key="1">
    <citation type="submission" date="2022-01" db="UniProtKB">
        <authorList>
            <consortium name="EnsemblMetazoa"/>
        </authorList>
    </citation>
    <scope>IDENTIFICATION</scope>
</reference>
<comment type="catalytic activity">
    <reaction evidence="1">
        <text>L-fuconate = 2-dehydro-3-deoxy-L-fuconate + H2O</text>
        <dbReference type="Rhea" id="RHEA:22772"/>
        <dbReference type="ChEBI" id="CHEBI:15377"/>
        <dbReference type="ChEBI" id="CHEBI:21291"/>
        <dbReference type="ChEBI" id="CHEBI:37448"/>
        <dbReference type="EC" id="4.2.1.68"/>
    </reaction>
</comment>
<feature type="domain" description="Mandelate racemase/muconate lactonizing enzyme C-terminal" evidence="10">
    <location>
        <begin position="200"/>
        <end position="296"/>
    </location>
</feature>
<dbReference type="InterPro" id="IPR013341">
    <property type="entry name" value="Mandelate_racemase_N_dom"/>
</dbReference>
<dbReference type="SMART" id="SM00922">
    <property type="entry name" value="MR_MLE"/>
    <property type="match status" value="1"/>
</dbReference>
<evidence type="ECO:0000313" key="11">
    <source>
        <dbReference type="EnsemblMetazoa" id="XP_014248640.1"/>
    </source>
</evidence>
<evidence type="ECO:0000256" key="5">
    <source>
        <dbReference type="ARBA" id="ARBA00022842"/>
    </source>
</evidence>
<evidence type="ECO:0000313" key="12">
    <source>
        <dbReference type="Proteomes" id="UP000494040"/>
    </source>
</evidence>
<organism evidence="11 12">
    <name type="scientific">Cimex lectularius</name>
    <name type="common">Bed bug</name>
    <name type="synonym">Acanthia lectularia</name>
    <dbReference type="NCBI Taxonomy" id="79782"/>
    <lineage>
        <taxon>Eukaryota</taxon>
        <taxon>Metazoa</taxon>
        <taxon>Ecdysozoa</taxon>
        <taxon>Arthropoda</taxon>
        <taxon>Hexapoda</taxon>
        <taxon>Insecta</taxon>
        <taxon>Pterygota</taxon>
        <taxon>Neoptera</taxon>
        <taxon>Paraneoptera</taxon>
        <taxon>Hemiptera</taxon>
        <taxon>Heteroptera</taxon>
        <taxon>Panheteroptera</taxon>
        <taxon>Cimicomorpha</taxon>
        <taxon>Cimicidae</taxon>
        <taxon>Cimex</taxon>
    </lineage>
</organism>
<evidence type="ECO:0000256" key="7">
    <source>
        <dbReference type="ARBA" id="ARBA00061144"/>
    </source>
</evidence>
<evidence type="ECO:0000259" key="10">
    <source>
        <dbReference type="SMART" id="SM00922"/>
    </source>
</evidence>
<evidence type="ECO:0000256" key="8">
    <source>
        <dbReference type="ARBA" id="ARBA00073815"/>
    </source>
</evidence>
<evidence type="ECO:0000256" key="4">
    <source>
        <dbReference type="ARBA" id="ARBA00022723"/>
    </source>
</evidence>
<evidence type="ECO:0000256" key="6">
    <source>
        <dbReference type="ARBA" id="ARBA00023239"/>
    </source>
</evidence>
<dbReference type="InterPro" id="IPR029017">
    <property type="entry name" value="Enolase-like_N"/>
</dbReference>
<evidence type="ECO:0000256" key="1">
    <source>
        <dbReference type="ARBA" id="ARBA00001737"/>
    </source>
</evidence>
<gene>
    <name evidence="11" type="primary">106666172</name>
</gene>
<dbReference type="InterPro" id="IPR013342">
    <property type="entry name" value="Mandelate_racemase_C"/>
</dbReference>
<dbReference type="OrthoDB" id="14161at2759"/>
<keyword evidence="5" id="KW-0460">Magnesium</keyword>
<dbReference type="GO" id="GO:0009063">
    <property type="term" value="P:amino acid catabolic process"/>
    <property type="evidence" value="ECO:0007669"/>
    <property type="project" value="InterPro"/>
</dbReference>
<accession>A0A8I6RNF9</accession>
<dbReference type="InterPro" id="IPR046945">
    <property type="entry name" value="RHMD-like"/>
</dbReference>
<dbReference type="SUPFAM" id="SSF51604">
    <property type="entry name" value="Enolase C-terminal domain-like"/>
    <property type="match status" value="1"/>
</dbReference>
<dbReference type="Gene3D" id="3.20.20.120">
    <property type="entry name" value="Enolase-like C-terminal domain"/>
    <property type="match status" value="1"/>
</dbReference>
<keyword evidence="6" id="KW-0456">Lyase</keyword>
<keyword evidence="4" id="KW-0479">Metal-binding</keyword>
<dbReference type="PANTHER" id="PTHR13794:SF58">
    <property type="entry name" value="MITOCHONDRIAL ENOLASE SUPERFAMILY MEMBER 1"/>
    <property type="match status" value="1"/>
</dbReference>
<keyword evidence="12" id="KW-1185">Reference proteome</keyword>
<evidence type="ECO:0000256" key="9">
    <source>
        <dbReference type="ARBA" id="ARBA00078003"/>
    </source>
</evidence>